<dbReference type="AlphaFoldDB" id="A0A067KQ75"/>
<name>A0A067KQ75_JATCU</name>
<dbReference type="SUPFAM" id="SSF47473">
    <property type="entry name" value="EF-hand"/>
    <property type="match status" value="1"/>
</dbReference>
<proteinExistence type="predicted"/>
<dbReference type="Pfam" id="PF13202">
    <property type="entry name" value="EF-hand_5"/>
    <property type="match status" value="1"/>
</dbReference>
<organism evidence="3 4">
    <name type="scientific">Jatropha curcas</name>
    <name type="common">Barbados nut</name>
    <dbReference type="NCBI Taxonomy" id="180498"/>
    <lineage>
        <taxon>Eukaryota</taxon>
        <taxon>Viridiplantae</taxon>
        <taxon>Streptophyta</taxon>
        <taxon>Embryophyta</taxon>
        <taxon>Tracheophyta</taxon>
        <taxon>Spermatophyta</taxon>
        <taxon>Magnoliopsida</taxon>
        <taxon>eudicotyledons</taxon>
        <taxon>Gunneridae</taxon>
        <taxon>Pentapetalae</taxon>
        <taxon>rosids</taxon>
        <taxon>fabids</taxon>
        <taxon>Malpighiales</taxon>
        <taxon>Euphorbiaceae</taxon>
        <taxon>Crotonoideae</taxon>
        <taxon>Jatropheae</taxon>
        <taxon>Jatropha</taxon>
    </lineage>
</organism>
<reference evidence="3 4" key="1">
    <citation type="journal article" date="2014" name="PLoS ONE">
        <title>Global Analysis of Gene Expression Profiles in Physic Nut (Jatropha curcas L.) Seedlings Exposed to Salt Stress.</title>
        <authorList>
            <person name="Zhang L."/>
            <person name="Zhang C."/>
            <person name="Wu P."/>
            <person name="Chen Y."/>
            <person name="Li M."/>
            <person name="Jiang H."/>
            <person name="Wu G."/>
        </authorList>
    </citation>
    <scope>NUCLEOTIDE SEQUENCE [LARGE SCALE GENOMIC DNA]</scope>
    <source>
        <strain evidence="4">cv. GZQX0401</strain>
        <tissue evidence="3">Young leaves</tissue>
    </source>
</reference>
<accession>A0A067KQ75</accession>
<dbReference type="InterPro" id="IPR002048">
    <property type="entry name" value="EF_hand_dom"/>
</dbReference>
<sequence length="86" mass="10020">MTYRTVPVPLKEHQLKKIFMQFDQNGDCVLSKEEIHNAFEYLHALFPGFRTHRGIRVADANRDGQIDLNELDDLVKYAVRKGFSVK</sequence>
<dbReference type="GO" id="GO:0005509">
    <property type="term" value="F:calcium ion binding"/>
    <property type="evidence" value="ECO:0007669"/>
    <property type="project" value="InterPro"/>
</dbReference>
<dbReference type="Pfam" id="PF13405">
    <property type="entry name" value="EF-hand_6"/>
    <property type="match status" value="1"/>
</dbReference>
<dbReference type="OrthoDB" id="26525at2759"/>
<gene>
    <name evidence="3" type="ORF">JCGZ_04286</name>
</gene>
<dbReference type="EMBL" id="KK914362">
    <property type="protein sequence ID" value="KDP38361.1"/>
    <property type="molecule type" value="Genomic_DNA"/>
</dbReference>
<dbReference type="Gene3D" id="1.10.238.10">
    <property type="entry name" value="EF-hand"/>
    <property type="match status" value="1"/>
</dbReference>
<dbReference type="InterPro" id="IPR011992">
    <property type="entry name" value="EF-hand-dom_pair"/>
</dbReference>
<protein>
    <recommendedName>
        <fullName evidence="2">EF-hand domain-containing protein</fullName>
    </recommendedName>
</protein>
<feature type="domain" description="EF-hand" evidence="2">
    <location>
        <begin position="10"/>
        <end position="45"/>
    </location>
</feature>
<feature type="domain" description="EF-hand" evidence="2">
    <location>
        <begin position="55"/>
        <end position="81"/>
    </location>
</feature>
<evidence type="ECO:0000313" key="4">
    <source>
        <dbReference type="Proteomes" id="UP000027138"/>
    </source>
</evidence>
<dbReference type="STRING" id="180498.A0A067KQ75"/>
<dbReference type="InterPro" id="IPR018247">
    <property type="entry name" value="EF_Hand_1_Ca_BS"/>
</dbReference>
<dbReference type="PROSITE" id="PS50222">
    <property type="entry name" value="EF_HAND_2"/>
    <property type="match status" value="2"/>
</dbReference>
<dbReference type="PROSITE" id="PS00018">
    <property type="entry name" value="EF_HAND_1"/>
    <property type="match status" value="1"/>
</dbReference>
<keyword evidence="1" id="KW-0106">Calcium</keyword>
<dbReference type="CDD" id="cd00051">
    <property type="entry name" value="EFh"/>
    <property type="match status" value="1"/>
</dbReference>
<evidence type="ECO:0000313" key="3">
    <source>
        <dbReference type="EMBL" id="KDP38361.1"/>
    </source>
</evidence>
<evidence type="ECO:0000259" key="2">
    <source>
        <dbReference type="PROSITE" id="PS50222"/>
    </source>
</evidence>
<dbReference type="Proteomes" id="UP000027138">
    <property type="component" value="Unassembled WGS sequence"/>
</dbReference>
<evidence type="ECO:0000256" key="1">
    <source>
        <dbReference type="ARBA" id="ARBA00022837"/>
    </source>
</evidence>
<keyword evidence="4" id="KW-1185">Reference proteome</keyword>
<dbReference type="SMART" id="SM00054">
    <property type="entry name" value="EFh"/>
    <property type="match status" value="2"/>
</dbReference>